<sequence>MDYPSKQHNRIFHFNFRENDELVKDEKSDLKEKSAGTKKANRFHPYSKDKNAGTGEKKGPNRNRVFISNIPYDMKWQAIKDLMREKVGEVTYVELFKDAEGKSRGCGVVEFKDEEFVKKALETMNKYDLSGRPLNIKEDPDGENARRALQRTGGTFPGGHGPDMGSGLLNLPPSILNNPNIPPEVISNLQAGRLGSTIFVANLDFKVGWKKLKEVFSIAGTVKRADIKEDKEGKSRGMGTVTFEQAIEAVQAISMFNGQFLFDRPMHVKMDDKSVPHEDYRSPDSKTPQLPRGLGGIGMGLGPGGQPISASQLNIGGVMGNLGPSGMGMDGPGFGGMNKIGGGIGFGGLEAMNSMGGFGGVGRMGELYRGAMTSSMERDFGRGDIGINRGFGDSFGRLGSALIGGFSGRIGASNMGPVGCGRTIAKLGRIKTTIALIGGGLGGVNSMTGGVGMGLDRMSSSFDRMGPGIGAVLERSIDMDRGFLSGPMGSGMRERIGSKGNQIFVRNLPFDLTWQKLKEKFSQCGHVMFAEIKMENGKSKGCGTVRFDSPESAEKACRIMNGIKISGREIDVRLDRNA</sequence>
<accession>A0AC55CSC5</accession>
<gene>
    <name evidence="2" type="primary">MYEF2</name>
</gene>
<dbReference type="RefSeq" id="XP_045142396.1">
    <property type="nucleotide sequence ID" value="XM_045286461.1"/>
</dbReference>
<keyword evidence="1" id="KW-1185">Reference proteome</keyword>
<proteinExistence type="predicted"/>
<evidence type="ECO:0000313" key="2">
    <source>
        <dbReference type="RefSeq" id="XP_045142396.1"/>
    </source>
</evidence>
<protein>
    <submittedName>
        <fullName evidence="2">Myelin expression factor 2</fullName>
    </submittedName>
</protein>
<dbReference type="Proteomes" id="UP000694863">
    <property type="component" value="Unplaced"/>
</dbReference>
<evidence type="ECO:0000313" key="1">
    <source>
        <dbReference type="Proteomes" id="UP000694863"/>
    </source>
</evidence>
<organism evidence="1 2">
    <name type="scientific">Echinops telfairi</name>
    <name type="common">Lesser hedgehog tenrec</name>
    <dbReference type="NCBI Taxonomy" id="9371"/>
    <lineage>
        <taxon>Eukaryota</taxon>
        <taxon>Metazoa</taxon>
        <taxon>Chordata</taxon>
        <taxon>Craniata</taxon>
        <taxon>Vertebrata</taxon>
        <taxon>Euteleostomi</taxon>
        <taxon>Mammalia</taxon>
        <taxon>Eutheria</taxon>
        <taxon>Afrotheria</taxon>
        <taxon>Tenrecidae</taxon>
        <taxon>Tenrecinae</taxon>
        <taxon>Echinops</taxon>
    </lineage>
</organism>
<name>A0AC55CSC5_ECHTE</name>
<reference evidence="2" key="1">
    <citation type="submission" date="2025-08" db="UniProtKB">
        <authorList>
            <consortium name="RefSeq"/>
        </authorList>
    </citation>
    <scope>IDENTIFICATION</scope>
</reference>